<keyword evidence="4 7" id="KW-0812">Transmembrane</keyword>
<comment type="similarity">
    <text evidence="2">Belongs to the major facilitator superfamily.</text>
</comment>
<dbReference type="Proteomes" id="UP000823886">
    <property type="component" value="Unassembled WGS sequence"/>
</dbReference>
<evidence type="ECO:0000256" key="6">
    <source>
        <dbReference type="ARBA" id="ARBA00023136"/>
    </source>
</evidence>
<feature type="transmembrane region" description="Helical" evidence="7">
    <location>
        <begin position="66"/>
        <end position="86"/>
    </location>
</feature>
<dbReference type="PANTHER" id="PTHR23514:SF3">
    <property type="entry name" value="BYPASS OF STOP CODON PROTEIN 6"/>
    <property type="match status" value="1"/>
</dbReference>
<proteinExistence type="inferred from homology"/>
<dbReference type="GO" id="GO:0022857">
    <property type="term" value="F:transmembrane transporter activity"/>
    <property type="evidence" value="ECO:0007669"/>
    <property type="project" value="InterPro"/>
</dbReference>
<reference evidence="9" key="2">
    <citation type="submission" date="2021-04" db="EMBL/GenBank/DDBJ databases">
        <authorList>
            <person name="Gilroy R."/>
        </authorList>
    </citation>
    <scope>NUCLEOTIDE SEQUENCE</scope>
    <source>
        <strain evidence="9">ChiBcec2-3848</strain>
    </source>
</reference>
<dbReference type="PANTHER" id="PTHR23514">
    <property type="entry name" value="BYPASS OF STOP CODON PROTEIN 6"/>
    <property type="match status" value="1"/>
</dbReference>
<evidence type="ECO:0000256" key="4">
    <source>
        <dbReference type="ARBA" id="ARBA00022692"/>
    </source>
</evidence>
<feature type="domain" description="Major facilitator superfamily (MFS) profile" evidence="8">
    <location>
        <begin position="5"/>
        <end position="384"/>
    </location>
</feature>
<comment type="caution">
    <text evidence="9">The sequence shown here is derived from an EMBL/GenBank/DDBJ whole genome shotgun (WGS) entry which is preliminary data.</text>
</comment>
<dbReference type="AlphaFoldDB" id="A0A9D2PMJ3"/>
<feature type="transmembrane region" description="Helical" evidence="7">
    <location>
        <begin position="209"/>
        <end position="228"/>
    </location>
</feature>
<dbReference type="InterPro" id="IPR011701">
    <property type="entry name" value="MFS"/>
</dbReference>
<dbReference type="EMBL" id="DWVZ01000015">
    <property type="protein sequence ID" value="HJC62286.1"/>
    <property type="molecule type" value="Genomic_DNA"/>
</dbReference>
<dbReference type="Gene3D" id="1.20.1250.20">
    <property type="entry name" value="MFS general substrate transporter like domains"/>
    <property type="match status" value="1"/>
</dbReference>
<evidence type="ECO:0000256" key="7">
    <source>
        <dbReference type="SAM" id="Phobius"/>
    </source>
</evidence>
<keyword evidence="3" id="KW-0813">Transport</keyword>
<organism evidence="9 10">
    <name type="scientific">Candidatus Blautia merdavium</name>
    <dbReference type="NCBI Taxonomy" id="2838494"/>
    <lineage>
        <taxon>Bacteria</taxon>
        <taxon>Bacillati</taxon>
        <taxon>Bacillota</taxon>
        <taxon>Clostridia</taxon>
        <taxon>Lachnospirales</taxon>
        <taxon>Lachnospiraceae</taxon>
        <taxon>Blautia</taxon>
    </lineage>
</organism>
<dbReference type="Pfam" id="PF07690">
    <property type="entry name" value="MFS_1"/>
    <property type="match status" value="1"/>
</dbReference>
<keyword evidence="6 7" id="KW-0472">Membrane</keyword>
<feature type="transmembrane region" description="Helical" evidence="7">
    <location>
        <begin position="92"/>
        <end position="116"/>
    </location>
</feature>
<feature type="transmembrane region" description="Helical" evidence="7">
    <location>
        <begin position="337"/>
        <end position="355"/>
    </location>
</feature>
<evidence type="ECO:0000256" key="1">
    <source>
        <dbReference type="ARBA" id="ARBA00004651"/>
    </source>
</evidence>
<evidence type="ECO:0000313" key="9">
    <source>
        <dbReference type="EMBL" id="HJC62286.1"/>
    </source>
</evidence>
<name>A0A9D2PMJ3_9FIRM</name>
<feature type="transmembrane region" description="Helical" evidence="7">
    <location>
        <begin position="38"/>
        <end position="59"/>
    </location>
</feature>
<keyword evidence="5 7" id="KW-1133">Transmembrane helix</keyword>
<evidence type="ECO:0000256" key="5">
    <source>
        <dbReference type="ARBA" id="ARBA00022989"/>
    </source>
</evidence>
<dbReference type="SUPFAM" id="SSF103473">
    <property type="entry name" value="MFS general substrate transporter"/>
    <property type="match status" value="1"/>
</dbReference>
<accession>A0A9D2PMJ3</accession>
<feature type="transmembrane region" description="Helical" evidence="7">
    <location>
        <begin position="160"/>
        <end position="179"/>
    </location>
</feature>
<evidence type="ECO:0000256" key="3">
    <source>
        <dbReference type="ARBA" id="ARBA00022448"/>
    </source>
</evidence>
<evidence type="ECO:0000313" key="10">
    <source>
        <dbReference type="Proteomes" id="UP000823886"/>
    </source>
</evidence>
<comment type="subcellular location">
    <subcellularLocation>
        <location evidence="1">Cell membrane</location>
        <topology evidence="1">Multi-pass membrane protein</topology>
    </subcellularLocation>
</comment>
<dbReference type="InterPro" id="IPR051788">
    <property type="entry name" value="MFS_Transporter"/>
</dbReference>
<evidence type="ECO:0000256" key="2">
    <source>
        <dbReference type="ARBA" id="ARBA00008335"/>
    </source>
</evidence>
<gene>
    <name evidence="9" type="ORF">H9753_01525</name>
</gene>
<dbReference type="InterPro" id="IPR036259">
    <property type="entry name" value="MFS_trans_sf"/>
</dbReference>
<feature type="transmembrane region" description="Helical" evidence="7">
    <location>
        <begin position="240"/>
        <end position="261"/>
    </location>
</feature>
<protein>
    <submittedName>
        <fullName evidence="9">MFS transporter</fullName>
    </submittedName>
</protein>
<feature type="transmembrane region" description="Helical" evidence="7">
    <location>
        <begin position="296"/>
        <end position="316"/>
    </location>
</feature>
<feature type="transmembrane region" description="Helical" evidence="7">
    <location>
        <begin position="361"/>
        <end position="380"/>
    </location>
</feature>
<dbReference type="GO" id="GO:0005886">
    <property type="term" value="C:plasma membrane"/>
    <property type="evidence" value="ECO:0007669"/>
    <property type="project" value="UniProtKB-SubCell"/>
</dbReference>
<evidence type="ECO:0000259" key="8">
    <source>
        <dbReference type="PROSITE" id="PS50850"/>
    </source>
</evidence>
<feature type="transmembrane region" description="Helical" evidence="7">
    <location>
        <begin position="273"/>
        <end position="290"/>
    </location>
</feature>
<dbReference type="PROSITE" id="PS50850">
    <property type="entry name" value="MFS"/>
    <property type="match status" value="1"/>
</dbReference>
<sequence>MATLLLVVIYIAFIGLGVPDSLFGTAWPAIYSDFGTPVFMGSIVSALVSGGTILCSFFSARIIKRFGTAAVCLTSTAVTAAALAGFCISPNIYCMFLAAFPLGIGAGAIDTALNNYVALHYKAVHMNFLHCFYGIGVTVGPFFLSFALSGDGGWRGGYQIITYLQMGITAILLFSLPLWKRAGHTEQFSEEEQKVVGFTKLFRQHKVRCACLMFLASCGIEVTCGTWGSTFLVEAKGLDIAAAAGFMTLYYFGIAFGRFLSGVFSGRIRPMKIVFLGQCLVGGGILLLLFPLNGTWSGILLFLIGCGVGPMFPNLLHNTPVCFGKQLSASMIAVEMTASYAGILGCPFLFGILAQNITPKLFPAYLTLIFALLTLGTLLFRKVRDTPMPQM</sequence>
<feature type="transmembrane region" description="Helical" evidence="7">
    <location>
        <begin position="128"/>
        <end position="148"/>
    </location>
</feature>
<dbReference type="InterPro" id="IPR020846">
    <property type="entry name" value="MFS_dom"/>
</dbReference>
<reference evidence="9" key="1">
    <citation type="journal article" date="2021" name="PeerJ">
        <title>Extensive microbial diversity within the chicken gut microbiome revealed by metagenomics and culture.</title>
        <authorList>
            <person name="Gilroy R."/>
            <person name="Ravi A."/>
            <person name="Getino M."/>
            <person name="Pursley I."/>
            <person name="Horton D.L."/>
            <person name="Alikhan N.F."/>
            <person name="Baker D."/>
            <person name="Gharbi K."/>
            <person name="Hall N."/>
            <person name="Watson M."/>
            <person name="Adriaenssens E.M."/>
            <person name="Foster-Nyarko E."/>
            <person name="Jarju S."/>
            <person name="Secka A."/>
            <person name="Antonio M."/>
            <person name="Oren A."/>
            <person name="Chaudhuri R.R."/>
            <person name="La Ragione R."/>
            <person name="Hildebrand F."/>
            <person name="Pallen M.J."/>
        </authorList>
    </citation>
    <scope>NUCLEOTIDE SEQUENCE</scope>
    <source>
        <strain evidence="9">ChiBcec2-3848</strain>
    </source>
</reference>